<feature type="chain" id="PRO_5045324068" evidence="1">
    <location>
        <begin position="19"/>
        <end position="171"/>
    </location>
</feature>
<dbReference type="EMBL" id="JAGKSP010000019">
    <property type="protein sequence ID" value="MBP3966528.1"/>
    <property type="molecule type" value="Genomic_DNA"/>
</dbReference>
<dbReference type="Proteomes" id="UP000673394">
    <property type="component" value="Unassembled WGS sequence"/>
</dbReference>
<evidence type="ECO:0000313" key="3">
    <source>
        <dbReference type="Proteomes" id="UP000673394"/>
    </source>
</evidence>
<keyword evidence="3" id="KW-1185">Reference proteome</keyword>
<name>A0ABS5CKZ0_9BACL</name>
<sequence>MRISVVVLMFISLLGITACNKQNEAVEPQPVKATYTGYITKKTPDRILVASDTKMTGSEMYGAIWLGSSDDSLVIGQHVEATLKGDIDSSYPGVGSASSVVVLPILISGEAKLKPEQALAVVISSRSDMLVPIITKVTYEETTKKWVIGILDGLAPKPSEEIVTINDEDGK</sequence>
<gene>
    <name evidence="2" type="ORF">I8J30_27920</name>
</gene>
<dbReference type="PROSITE" id="PS51257">
    <property type="entry name" value="PROKAR_LIPOPROTEIN"/>
    <property type="match status" value="1"/>
</dbReference>
<protein>
    <submittedName>
        <fullName evidence="2">DUF3221 domain-containing protein</fullName>
    </submittedName>
</protein>
<reference evidence="2 3" key="1">
    <citation type="submission" date="2021-04" db="EMBL/GenBank/DDBJ databases">
        <title>Paenibacillus sp. DLE-14 whole genome sequence.</title>
        <authorList>
            <person name="Ham Y.J."/>
        </authorList>
    </citation>
    <scope>NUCLEOTIDE SEQUENCE [LARGE SCALE GENOMIC DNA]</scope>
    <source>
        <strain evidence="2 3">DLE-14</strain>
    </source>
</reference>
<proteinExistence type="predicted"/>
<evidence type="ECO:0000313" key="2">
    <source>
        <dbReference type="EMBL" id="MBP3966528.1"/>
    </source>
</evidence>
<keyword evidence="1" id="KW-0732">Signal</keyword>
<feature type="signal peptide" evidence="1">
    <location>
        <begin position="1"/>
        <end position="18"/>
    </location>
</feature>
<dbReference type="InterPro" id="IPR021598">
    <property type="entry name" value="DUF3221"/>
</dbReference>
<comment type="caution">
    <text evidence="2">The sequence shown here is derived from an EMBL/GenBank/DDBJ whole genome shotgun (WGS) entry which is preliminary data.</text>
</comment>
<dbReference type="RefSeq" id="WP_210663789.1">
    <property type="nucleotide sequence ID" value="NZ_JAGKSP010000019.1"/>
</dbReference>
<organism evidence="2 3">
    <name type="scientific">Paenibacillus lignilyticus</name>
    <dbReference type="NCBI Taxonomy" id="1172615"/>
    <lineage>
        <taxon>Bacteria</taxon>
        <taxon>Bacillati</taxon>
        <taxon>Bacillota</taxon>
        <taxon>Bacilli</taxon>
        <taxon>Bacillales</taxon>
        <taxon>Paenibacillaceae</taxon>
        <taxon>Paenibacillus</taxon>
    </lineage>
</organism>
<dbReference type="Pfam" id="PF11518">
    <property type="entry name" value="DUF3221"/>
    <property type="match status" value="1"/>
</dbReference>
<evidence type="ECO:0000256" key="1">
    <source>
        <dbReference type="SAM" id="SignalP"/>
    </source>
</evidence>
<accession>A0ABS5CKZ0</accession>